<evidence type="ECO:0000256" key="2">
    <source>
        <dbReference type="SAM" id="SignalP"/>
    </source>
</evidence>
<organism evidence="3 4">
    <name type="scientific">Litchfieldella rifensis</name>
    <dbReference type="NCBI Taxonomy" id="762643"/>
    <lineage>
        <taxon>Bacteria</taxon>
        <taxon>Pseudomonadati</taxon>
        <taxon>Pseudomonadota</taxon>
        <taxon>Gammaproteobacteria</taxon>
        <taxon>Oceanospirillales</taxon>
        <taxon>Halomonadaceae</taxon>
        <taxon>Litchfieldella</taxon>
    </lineage>
</organism>
<sequence>MMKRCLAILVVGLTLPTLAMSDTLRLPADATIEVHVIDEVNLSRDTAELSDLLLQPVASEHARHQLPEHCLITADARLDDERVRIAAKTLTCIDTQGTSSEIFSGTLSASAIENDGSFAIDACLQAADDSCEHARLSPEHIFQLRLGSALELEAQDNPAARINEQRRQADGEGIANPIPSNRPDPDED</sequence>
<dbReference type="Proteomes" id="UP001595579">
    <property type="component" value="Unassembled WGS sequence"/>
</dbReference>
<evidence type="ECO:0000313" key="4">
    <source>
        <dbReference type="Proteomes" id="UP001595579"/>
    </source>
</evidence>
<dbReference type="EMBL" id="JBHRUG010000050">
    <property type="protein sequence ID" value="MFC3286333.1"/>
    <property type="molecule type" value="Genomic_DNA"/>
</dbReference>
<reference evidence="4" key="1">
    <citation type="journal article" date="2019" name="Int. J. Syst. Evol. Microbiol.">
        <title>The Global Catalogue of Microorganisms (GCM) 10K type strain sequencing project: providing services to taxonomists for standard genome sequencing and annotation.</title>
        <authorList>
            <consortium name="The Broad Institute Genomics Platform"/>
            <consortium name="The Broad Institute Genome Sequencing Center for Infectious Disease"/>
            <person name="Wu L."/>
            <person name="Ma J."/>
        </authorList>
    </citation>
    <scope>NUCLEOTIDE SEQUENCE [LARGE SCALE GENOMIC DNA]</scope>
    <source>
        <strain evidence="4">CECT 7698</strain>
    </source>
</reference>
<keyword evidence="4" id="KW-1185">Reference proteome</keyword>
<protein>
    <submittedName>
        <fullName evidence="3">Uncharacterized protein</fullName>
    </submittedName>
</protein>
<feature type="region of interest" description="Disordered" evidence="1">
    <location>
        <begin position="156"/>
        <end position="188"/>
    </location>
</feature>
<proteinExistence type="predicted"/>
<feature type="signal peptide" evidence="2">
    <location>
        <begin position="1"/>
        <end position="21"/>
    </location>
</feature>
<evidence type="ECO:0000313" key="3">
    <source>
        <dbReference type="EMBL" id="MFC3286333.1"/>
    </source>
</evidence>
<keyword evidence="2" id="KW-0732">Signal</keyword>
<comment type="caution">
    <text evidence="3">The sequence shown here is derived from an EMBL/GenBank/DDBJ whole genome shotgun (WGS) entry which is preliminary data.</text>
</comment>
<gene>
    <name evidence="3" type="ORF">ACFOEV_22250</name>
</gene>
<evidence type="ECO:0000256" key="1">
    <source>
        <dbReference type="SAM" id="MobiDB-lite"/>
    </source>
</evidence>
<accession>A0ABV7LV52</accession>
<name>A0ABV7LV52_9GAMM</name>
<feature type="chain" id="PRO_5046830855" evidence="2">
    <location>
        <begin position="22"/>
        <end position="188"/>
    </location>
</feature>
<dbReference type="RefSeq" id="WP_386777289.1">
    <property type="nucleotide sequence ID" value="NZ_JBHRUG010000050.1"/>
</dbReference>